<reference evidence="3" key="1">
    <citation type="submission" date="2021-11" db="EMBL/GenBank/DDBJ databases">
        <title>Halomonas sp., isolated from a coastal aquaculture zone in Dongshan Bay.</title>
        <authorList>
            <person name="Lin W."/>
        </authorList>
    </citation>
    <scope>NUCLEOTIDE SEQUENCE</scope>
    <source>
        <strain evidence="3">Yzlin-01</strain>
    </source>
</reference>
<name>A0ABT2EIG8_9GAMM</name>
<dbReference type="SUPFAM" id="SSF53850">
    <property type="entry name" value="Periplasmic binding protein-like II"/>
    <property type="match status" value="1"/>
</dbReference>
<gene>
    <name evidence="3" type="ORF">LLY24_13845</name>
</gene>
<comment type="similarity">
    <text evidence="1">Belongs to the UPF0065 (bug) family.</text>
</comment>
<feature type="chain" id="PRO_5047215178" evidence="2">
    <location>
        <begin position="19"/>
        <end position="315"/>
    </location>
</feature>
<proteinExistence type="inferred from homology"/>
<keyword evidence="4" id="KW-1185">Reference proteome</keyword>
<dbReference type="Gene3D" id="3.40.190.10">
    <property type="entry name" value="Periplasmic binding protein-like II"/>
    <property type="match status" value="1"/>
</dbReference>
<organism evidence="3 4">
    <name type="scientific">Halomonas dongshanensis</name>
    <dbReference type="NCBI Taxonomy" id="2890835"/>
    <lineage>
        <taxon>Bacteria</taxon>
        <taxon>Pseudomonadati</taxon>
        <taxon>Pseudomonadota</taxon>
        <taxon>Gammaproteobacteria</taxon>
        <taxon>Oceanospirillales</taxon>
        <taxon>Halomonadaceae</taxon>
        <taxon>Halomonas</taxon>
    </lineage>
</organism>
<dbReference type="InterPro" id="IPR042100">
    <property type="entry name" value="Bug_dom1"/>
</dbReference>
<evidence type="ECO:0000256" key="1">
    <source>
        <dbReference type="ARBA" id="ARBA00006987"/>
    </source>
</evidence>
<dbReference type="Proteomes" id="UP001165542">
    <property type="component" value="Unassembled WGS sequence"/>
</dbReference>
<dbReference type="Pfam" id="PF03401">
    <property type="entry name" value="TctC"/>
    <property type="match status" value="1"/>
</dbReference>
<evidence type="ECO:0000256" key="2">
    <source>
        <dbReference type="SAM" id="SignalP"/>
    </source>
</evidence>
<dbReference type="InterPro" id="IPR005064">
    <property type="entry name" value="BUG"/>
</dbReference>
<dbReference type="EMBL" id="JAJISC010000006">
    <property type="protein sequence ID" value="MCS2610399.1"/>
    <property type="molecule type" value="Genomic_DNA"/>
</dbReference>
<sequence>MPHLWALLLWLLALPALANFPDEEVTLVIPFGPGGASDVLLREIAQAVEAHLGQPLLPLNLAGGSGTRGSQYVKDAAPDGYTLLGSHQTLDLAYLTGASAYSHADFEPVALLAHTINVPATYRRQNAHDASEIAALVAESPEPLAFGIIARSTDHLFWSAFFDRTGIDPEAVRWVHFPDTSAQVEALVGEEIDFAMLNLPSAHALFERGVLRPLGVAAEQRLSALPRVATLREQGIDLVHTSDRGIFAPLGTPAEHIAVLADAFRQALEDPELRFRLLYAYGSVVDYRADDAFRDYLDDQLQRLAPEAERIRLGR</sequence>
<dbReference type="RefSeq" id="WP_259036894.1">
    <property type="nucleotide sequence ID" value="NZ_JAJISC010000006.1"/>
</dbReference>
<dbReference type="PIRSF" id="PIRSF017082">
    <property type="entry name" value="YflP"/>
    <property type="match status" value="1"/>
</dbReference>
<dbReference type="PANTHER" id="PTHR42928:SF5">
    <property type="entry name" value="BLR1237 PROTEIN"/>
    <property type="match status" value="1"/>
</dbReference>
<feature type="signal peptide" evidence="2">
    <location>
        <begin position="1"/>
        <end position="18"/>
    </location>
</feature>
<keyword evidence="2" id="KW-0732">Signal</keyword>
<comment type="caution">
    <text evidence="3">The sequence shown here is derived from an EMBL/GenBank/DDBJ whole genome shotgun (WGS) entry which is preliminary data.</text>
</comment>
<evidence type="ECO:0000313" key="3">
    <source>
        <dbReference type="EMBL" id="MCS2610399.1"/>
    </source>
</evidence>
<dbReference type="Gene3D" id="3.40.190.150">
    <property type="entry name" value="Bordetella uptake gene, domain 1"/>
    <property type="match status" value="1"/>
</dbReference>
<accession>A0ABT2EIG8</accession>
<evidence type="ECO:0000313" key="4">
    <source>
        <dbReference type="Proteomes" id="UP001165542"/>
    </source>
</evidence>
<dbReference type="PANTHER" id="PTHR42928">
    <property type="entry name" value="TRICARBOXYLATE-BINDING PROTEIN"/>
    <property type="match status" value="1"/>
</dbReference>
<protein>
    <submittedName>
        <fullName evidence="3">Tripartite tricarboxylate transporter substrate binding protein</fullName>
    </submittedName>
</protein>
<dbReference type="CDD" id="cd07012">
    <property type="entry name" value="PBP2_Bug_TTT"/>
    <property type="match status" value="1"/>
</dbReference>